<evidence type="ECO:0000313" key="5">
    <source>
        <dbReference type="Proteomes" id="UP000663829"/>
    </source>
</evidence>
<dbReference type="EMBL" id="CAJOBC010001786">
    <property type="protein sequence ID" value="CAF3698662.1"/>
    <property type="molecule type" value="Genomic_DNA"/>
</dbReference>
<evidence type="ECO:0000313" key="3">
    <source>
        <dbReference type="EMBL" id="CAF3698662.1"/>
    </source>
</evidence>
<dbReference type="OrthoDB" id="411082at2759"/>
<evidence type="ECO:0000313" key="1">
    <source>
        <dbReference type="EMBL" id="CAF0918968.1"/>
    </source>
</evidence>
<accession>A0A814AYC7</accession>
<dbReference type="Proteomes" id="UP000677228">
    <property type="component" value="Unassembled WGS sequence"/>
</dbReference>
<name>A0A814AYC7_9BILA</name>
<dbReference type="EMBL" id="CAJNOK010015407">
    <property type="protein sequence ID" value="CAF1224874.1"/>
    <property type="molecule type" value="Genomic_DNA"/>
</dbReference>
<proteinExistence type="predicted"/>
<dbReference type="EMBL" id="CAJNOQ010001786">
    <property type="protein sequence ID" value="CAF0918968.1"/>
    <property type="molecule type" value="Genomic_DNA"/>
</dbReference>
<organism evidence="1 5">
    <name type="scientific">Didymodactylos carnosus</name>
    <dbReference type="NCBI Taxonomy" id="1234261"/>
    <lineage>
        <taxon>Eukaryota</taxon>
        <taxon>Metazoa</taxon>
        <taxon>Spiralia</taxon>
        <taxon>Gnathifera</taxon>
        <taxon>Rotifera</taxon>
        <taxon>Eurotatoria</taxon>
        <taxon>Bdelloidea</taxon>
        <taxon>Philodinida</taxon>
        <taxon>Philodinidae</taxon>
        <taxon>Didymodactylos</taxon>
    </lineage>
</organism>
<gene>
    <name evidence="1" type="ORF">GPM918_LOCUS9548</name>
    <name evidence="2" type="ORF">OVA965_LOCUS25094</name>
    <name evidence="3" type="ORF">SRO942_LOCUS9549</name>
    <name evidence="4" type="ORF">TMI583_LOCUS25819</name>
</gene>
<evidence type="ECO:0000313" key="2">
    <source>
        <dbReference type="EMBL" id="CAF1224874.1"/>
    </source>
</evidence>
<evidence type="ECO:0000313" key="4">
    <source>
        <dbReference type="EMBL" id="CAF4032980.1"/>
    </source>
</evidence>
<dbReference type="EMBL" id="CAJOBA010036950">
    <property type="protein sequence ID" value="CAF4032980.1"/>
    <property type="molecule type" value="Genomic_DNA"/>
</dbReference>
<protein>
    <submittedName>
        <fullName evidence="1">Uncharacterized protein</fullName>
    </submittedName>
</protein>
<dbReference type="AlphaFoldDB" id="A0A814AYC7"/>
<comment type="caution">
    <text evidence="1">The sequence shown here is derived from an EMBL/GenBank/DDBJ whole genome shotgun (WGS) entry which is preliminary data.</text>
</comment>
<keyword evidence="5" id="KW-1185">Reference proteome</keyword>
<dbReference type="Proteomes" id="UP000681722">
    <property type="component" value="Unassembled WGS sequence"/>
</dbReference>
<dbReference type="Proteomes" id="UP000682733">
    <property type="component" value="Unassembled WGS sequence"/>
</dbReference>
<dbReference type="Proteomes" id="UP000663829">
    <property type="component" value="Unassembled WGS sequence"/>
</dbReference>
<reference evidence="1" key="1">
    <citation type="submission" date="2021-02" db="EMBL/GenBank/DDBJ databases">
        <authorList>
            <person name="Nowell W R."/>
        </authorList>
    </citation>
    <scope>NUCLEOTIDE SEQUENCE</scope>
</reference>
<sequence length="335" mass="38147">MYNPRKYRISVTSVVRNYTNKTSIIITTTAATTIASSISTIDFLYTTDDNVGNSTKEAFVTFSNNNPTYLALLNVMLDSVHLFSTRPIIAFGIDVDLMVNLTKHPRVIKRRISQSNCGPSVYFCKILAIVESKADYGVLLETDDIVNYNVDALFDVLHKWPYDLPLSPRHPDDPQNQQPFMKQFGVEKKTTPYIHAHIAWTFRAYPFLHNVQKLVREGHFAGANFDETAINVMLWKAKANHTLCKLDPYVSYITEYENPNENCTKYCNTAFILLHGSKDPGFSAHVLKRLQERVGRAAIQTKYGLRHMNEINVTCCYDDSKPSTIHPLLCLHESQ</sequence>